<gene>
    <name evidence="1" type="ORF">ACFQDO_05340</name>
</gene>
<dbReference type="InterPro" id="IPR011990">
    <property type="entry name" value="TPR-like_helical_dom_sf"/>
</dbReference>
<dbReference type="RefSeq" id="WP_345718034.1">
    <property type="nucleotide sequence ID" value="NZ_BAABFP010000008.1"/>
</dbReference>
<protein>
    <submittedName>
        <fullName evidence="1">Tetratricopeptide repeat protein</fullName>
    </submittedName>
</protein>
<keyword evidence="2" id="KW-1185">Reference proteome</keyword>
<dbReference type="Pfam" id="PF13432">
    <property type="entry name" value="TPR_16"/>
    <property type="match status" value="1"/>
</dbReference>
<comment type="caution">
    <text evidence="1">The sequence shown here is derived from an EMBL/GenBank/DDBJ whole genome shotgun (WGS) entry which is preliminary data.</text>
</comment>
<name>A0ABW1JCJ1_9ACTN</name>
<accession>A0ABW1JCJ1</accession>
<sequence length="119" mass="13245">MTTTAMTTPDGYELFRLAEQYLDDGHPRHAISTLERMAADDLAAPAAQRLLALASYRFAALGRAREIAERLVTADPSDAESAHLLGRTLMRQGEKDLARRWLRLAAVLDPREEHLAYLG</sequence>
<evidence type="ECO:0000313" key="2">
    <source>
        <dbReference type="Proteomes" id="UP001596189"/>
    </source>
</evidence>
<dbReference type="Proteomes" id="UP001596189">
    <property type="component" value="Unassembled WGS sequence"/>
</dbReference>
<dbReference type="Gene3D" id="1.25.40.10">
    <property type="entry name" value="Tetratricopeptide repeat domain"/>
    <property type="match status" value="1"/>
</dbReference>
<dbReference type="SUPFAM" id="SSF48452">
    <property type="entry name" value="TPR-like"/>
    <property type="match status" value="1"/>
</dbReference>
<proteinExistence type="predicted"/>
<reference evidence="2" key="1">
    <citation type="journal article" date="2019" name="Int. J. Syst. Evol. Microbiol.">
        <title>The Global Catalogue of Microorganisms (GCM) 10K type strain sequencing project: providing services to taxonomists for standard genome sequencing and annotation.</title>
        <authorList>
            <consortium name="The Broad Institute Genomics Platform"/>
            <consortium name="The Broad Institute Genome Sequencing Center for Infectious Disease"/>
            <person name="Wu L."/>
            <person name="Ma J."/>
        </authorList>
    </citation>
    <scope>NUCLEOTIDE SEQUENCE [LARGE SCALE GENOMIC DNA]</scope>
    <source>
        <strain evidence="2">KACC 14249</strain>
    </source>
</reference>
<dbReference type="EMBL" id="JBHSRD010000003">
    <property type="protein sequence ID" value="MFC6006550.1"/>
    <property type="molecule type" value="Genomic_DNA"/>
</dbReference>
<evidence type="ECO:0000313" key="1">
    <source>
        <dbReference type="EMBL" id="MFC6006550.1"/>
    </source>
</evidence>
<organism evidence="1 2">
    <name type="scientific">Angustibacter luteus</name>
    <dbReference type="NCBI Taxonomy" id="658456"/>
    <lineage>
        <taxon>Bacteria</taxon>
        <taxon>Bacillati</taxon>
        <taxon>Actinomycetota</taxon>
        <taxon>Actinomycetes</taxon>
        <taxon>Kineosporiales</taxon>
        <taxon>Kineosporiaceae</taxon>
    </lineage>
</organism>